<evidence type="ECO:0000259" key="1">
    <source>
        <dbReference type="SMART" id="SM00484"/>
    </source>
</evidence>
<dbReference type="InterPro" id="IPR006084">
    <property type="entry name" value="XPG/Rad2"/>
</dbReference>
<keyword evidence="3" id="KW-1185">Reference proteome</keyword>
<dbReference type="SUPFAM" id="SSF47807">
    <property type="entry name" value="5' to 3' exonuclease, C-terminal subdomain"/>
    <property type="match status" value="1"/>
</dbReference>
<accession>A0AAD7NS12</accession>
<dbReference type="GO" id="GO:0006281">
    <property type="term" value="P:DNA repair"/>
    <property type="evidence" value="ECO:0007669"/>
    <property type="project" value="UniProtKB-ARBA"/>
</dbReference>
<dbReference type="SMART" id="SM00484">
    <property type="entry name" value="XPGI"/>
    <property type="match status" value="1"/>
</dbReference>
<dbReference type="GO" id="GO:0017108">
    <property type="term" value="F:5'-flap endonuclease activity"/>
    <property type="evidence" value="ECO:0007669"/>
    <property type="project" value="TreeGrafter"/>
</dbReference>
<evidence type="ECO:0000313" key="2">
    <source>
        <dbReference type="EMBL" id="KAJ7772444.1"/>
    </source>
</evidence>
<dbReference type="Proteomes" id="UP001215598">
    <property type="component" value="Unassembled WGS sequence"/>
</dbReference>
<feature type="non-terminal residue" evidence="2">
    <location>
        <position position="301"/>
    </location>
</feature>
<dbReference type="AlphaFoldDB" id="A0AAD7NS12"/>
<dbReference type="Pfam" id="PF00867">
    <property type="entry name" value="XPG_I"/>
    <property type="match status" value="1"/>
</dbReference>
<dbReference type="PANTHER" id="PTHR11081">
    <property type="entry name" value="FLAP ENDONUCLEASE FAMILY MEMBER"/>
    <property type="match status" value="1"/>
</dbReference>
<dbReference type="EMBL" id="JARKIB010000014">
    <property type="protein sequence ID" value="KAJ7772444.1"/>
    <property type="molecule type" value="Genomic_DNA"/>
</dbReference>
<protein>
    <submittedName>
        <fullName evidence="2">PIN domain-like protein</fullName>
    </submittedName>
</protein>
<reference evidence="2" key="1">
    <citation type="submission" date="2023-03" db="EMBL/GenBank/DDBJ databases">
        <title>Massive genome expansion in bonnet fungi (Mycena s.s.) driven by repeated elements and novel gene families across ecological guilds.</title>
        <authorList>
            <consortium name="Lawrence Berkeley National Laboratory"/>
            <person name="Harder C.B."/>
            <person name="Miyauchi S."/>
            <person name="Viragh M."/>
            <person name="Kuo A."/>
            <person name="Thoen E."/>
            <person name="Andreopoulos B."/>
            <person name="Lu D."/>
            <person name="Skrede I."/>
            <person name="Drula E."/>
            <person name="Henrissat B."/>
            <person name="Morin E."/>
            <person name="Kohler A."/>
            <person name="Barry K."/>
            <person name="LaButti K."/>
            <person name="Morin E."/>
            <person name="Salamov A."/>
            <person name="Lipzen A."/>
            <person name="Mereny Z."/>
            <person name="Hegedus B."/>
            <person name="Baldrian P."/>
            <person name="Stursova M."/>
            <person name="Weitz H."/>
            <person name="Taylor A."/>
            <person name="Grigoriev I.V."/>
            <person name="Nagy L.G."/>
            <person name="Martin F."/>
            <person name="Kauserud H."/>
        </authorList>
    </citation>
    <scope>NUCLEOTIDE SEQUENCE</scope>
    <source>
        <strain evidence="2">CBHHK182m</strain>
    </source>
</reference>
<name>A0AAD7NS12_9AGAR</name>
<proteinExistence type="predicted"/>
<comment type="caution">
    <text evidence="2">The sequence shown here is derived from an EMBL/GenBank/DDBJ whole genome shotgun (WGS) entry which is preliminary data.</text>
</comment>
<evidence type="ECO:0000313" key="3">
    <source>
        <dbReference type="Proteomes" id="UP001215598"/>
    </source>
</evidence>
<feature type="domain" description="XPG-I" evidence="1">
    <location>
        <begin position="63"/>
        <end position="128"/>
    </location>
</feature>
<dbReference type="SUPFAM" id="SSF88723">
    <property type="entry name" value="PIN domain-like"/>
    <property type="match status" value="1"/>
</dbReference>
<dbReference type="InterPro" id="IPR036279">
    <property type="entry name" value="5-3_exonuclease_C_sf"/>
</dbReference>
<sequence length="301" mass="33158">FNPGPTSERLILDKLFYQFCRFLLASITLVFIFDGPGRPPIKRGTRVIYRPDSLEQKIKAMITAFGYHFYDAPGEAEAELAQLNQNGEIDAIITDTFVFGAQCVIRTPSVEDDSEFYTADALQGTLALDQNGLVLCALLLGGDYDLGVKGAGPTVARALAAEGYGGELAGILRLYKGPELSHHLAIWRAKLRQELRTNPSGRLAKCQPKLADNIPDTFPNIEVANLYLNPLTSRSVGFTGTKPNTQLWKPIEPLIPTLSAFCSAQFGWYGDDLLKRLNSNLWPGVIFRMLSSVGKKPYSLE</sequence>
<dbReference type="InterPro" id="IPR006086">
    <property type="entry name" value="XPG-I_dom"/>
</dbReference>
<gene>
    <name evidence="2" type="ORF">B0H16DRAFT_1305330</name>
</gene>
<dbReference type="PANTHER" id="PTHR11081:SF75">
    <property type="entry name" value="ENDONUCLEASE, PUTATIVE (AFU_ORTHOLOGUE AFUA_3G13260)-RELATED"/>
    <property type="match status" value="1"/>
</dbReference>
<organism evidence="2 3">
    <name type="scientific">Mycena metata</name>
    <dbReference type="NCBI Taxonomy" id="1033252"/>
    <lineage>
        <taxon>Eukaryota</taxon>
        <taxon>Fungi</taxon>
        <taxon>Dikarya</taxon>
        <taxon>Basidiomycota</taxon>
        <taxon>Agaricomycotina</taxon>
        <taxon>Agaricomycetes</taxon>
        <taxon>Agaricomycetidae</taxon>
        <taxon>Agaricales</taxon>
        <taxon>Marasmiineae</taxon>
        <taxon>Mycenaceae</taxon>
        <taxon>Mycena</taxon>
    </lineage>
</organism>
<dbReference type="CDD" id="cd09870">
    <property type="entry name" value="PIN_YEN1"/>
    <property type="match status" value="1"/>
</dbReference>
<dbReference type="Gene3D" id="3.40.50.1010">
    <property type="entry name" value="5'-nuclease"/>
    <property type="match status" value="2"/>
</dbReference>
<dbReference type="InterPro" id="IPR029060">
    <property type="entry name" value="PIN-like_dom_sf"/>
</dbReference>